<evidence type="ECO:0000256" key="8">
    <source>
        <dbReference type="SAM" id="SignalP"/>
    </source>
</evidence>
<dbReference type="Proteomes" id="UP000033188">
    <property type="component" value="Chromosome 1"/>
</dbReference>
<organism evidence="10 11">
    <name type="scientific">Babesia bigemina</name>
    <dbReference type="NCBI Taxonomy" id="5866"/>
    <lineage>
        <taxon>Eukaryota</taxon>
        <taxon>Sar</taxon>
        <taxon>Alveolata</taxon>
        <taxon>Apicomplexa</taxon>
        <taxon>Aconoidasida</taxon>
        <taxon>Piroplasmida</taxon>
        <taxon>Babesiidae</taxon>
        <taxon>Babesia</taxon>
    </lineage>
</organism>
<name>A0A061DAH6_BABBI</name>
<evidence type="ECO:0000256" key="3">
    <source>
        <dbReference type="ARBA" id="ARBA00022475"/>
    </source>
</evidence>
<evidence type="ECO:0000256" key="7">
    <source>
        <dbReference type="ARBA" id="ARBA00023180"/>
    </source>
</evidence>
<evidence type="ECO:0000256" key="6">
    <source>
        <dbReference type="ARBA" id="ARBA00023157"/>
    </source>
</evidence>
<dbReference type="GO" id="GO:0005886">
    <property type="term" value="C:plasma membrane"/>
    <property type="evidence" value="ECO:0007669"/>
    <property type="project" value="UniProtKB-SubCell"/>
</dbReference>
<evidence type="ECO:0000256" key="4">
    <source>
        <dbReference type="ARBA" id="ARBA00022729"/>
    </source>
</evidence>
<evidence type="ECO:0000256" key="2">
    <source>
        <dbReference type="ARBA" id="ARBA00004241"/>
    </source>
</evidence>
<feature type="chain" id="PRO_5001595956" description="6-Cys domain-containing protein" evidence="8">
    <location>
        <begin position="27"/>
        <end position="945"/>
    </location>
</feature>
<keyword evidence="5" id="KW-0472">Membrane</keyword>
<dbReference type="InterPro" id="IPR010884">
    <property type="entry name" value="6_CYS_dom"/>
</dbReference>
<evidence type="ECO:0000259" key="9">
    <source>
        <dbReference type="PROSITE" id="PS51701"/>
    </source>
</evidence>
<keyword evidence="7" id="KW-0325">Glycoprotein</keyword>
<dbReference type="AlphaFoldDB" id="A0A061DAH6"/>
<evidence type="ECO:0000313" key="11">
    <source>
        <dbReference type="Proteomes" id="UP000033188"/>
    </source>
</evidence>
<feature type="domain" description="6-Cys" evidence="9">
    <location>
        <begin position="815"/>
        <end position="945"/>
    </location>
</feature>
<dbReference type="Gene3D" id="2.60.40.2860">
    <property type="match status" value="1"/>
</dbReference>
<dbReference type="EMBL" id="LK391707">
    <property type="protein sequence ID" value="CDR94725.1"/>
    <property type="molecule type" value="Genomic_DNA"/>
</dbReference>
<keyword evidence="3" id="KW-1003">Cell membrane</keyword>
<keyword evidence="11" id="KW-1185">Reference proteome</keyword>
<dbReference type="VEuPathDB" id="PiroplasmaDB:BBBOND_0110230"/>
<comment type="subcellular location">
    <subcellularLocation>
        <location evidence="1">Cell membrane</location>
    </subcellularLocation>
    <subcellularLocation>
        <location evidence="2">Cell surface</location>
    </subcellularLocation>
</comment>
<reference evidence="11" key="1">
    <citation type="journal article" date="2014" name="Nucleic Acids Res.">
        <title>The evolutionary dynamics of variant antigen genes in Babesia reveal a history of genomic innovation underlying host-parasite interaction.</title>
        <authorList>
            <person name="Jackson A.P."/>
            <person name="Otto T.D."/>
            <person name="Darby A."/>
            <person name="Ramaprasad A."/>
            <person name="Xia D."/>
            <person name="Echaide I.E."/>
            <person name="Farber M."/>
            <person name="Gahlot S."/>
            <person name="Gamble J."/>
            <person name="Gupta D."/>
            <person name="Gupta Y."/>
            <person name="Jackson L."/>
            <person name="Malandrin L."/>
            <person name="Malas T.B."/>
            <person name="Moussa E."/>
            <person name="Nair M."/>
            <person name="Reid A.J."/>
            <person name="Sanders M."/>
            <person name="Sharma J."/>
            <person name="Tracey A."/>
            <person name="Quail M.A."/>
            <person name="Weir W."/>
            <person name="Wastling J.M."/>
            <person name="Hall N."/>
            <person name="Willadsen P."/>
            <person name="Lingelbach K."/>
            <person name="Shiels B."/>
            <person name="Tait A."/>
            <person name="Berriman M."/>
            <person name="Allred D.R."/>
            <person name="Pain A."/>
        </authorList>
    </citation>
    <scope>NUCLEOTIDE SEQUENCE [LARGE SCALE GENOMIC DNA]</scope>
    <source>
        <strain evidence="11">Bond</strain>
    </source>
</reference>
<protein>
    <recommendedName>
        <fullName evidence="9">6-Cys domain-containing protein</fullName>
    </recommendedName>
</protein>
<feature type="signal peptide" evidence="8">
    <location>
        <begin position="1"/>
        <end position="26"/>
    </location>
</feature>
<proteinExistence type="predicted"/>
<gene>
    <name evidence="10" type="ORF">BBBOND_0110230</name>
</gene>
<accession>A0A061DAH6</accession>
<keyword evidence="4 8" id="KW-0732">Signal</keyword>
<evidence type="ECO:0000313" key="10">
    <source>
        <dbReference type="EMBL" id="CDR94725.1"/>
    </source>
</evidence>
<dbReference type="KEGG" id="bbig:BBBOND_0110230"/>
<dbReference type="OrthoDB" id="365660at2759"/>
<evidence type="ECO:0000256" key="5">
    <source>
        <dbReference type="ARBA" id="ARBA00023136"/>
    </source>
</evidence>
<sequence length="945" mass="106863">MAKLRIMKFLWVFCAICLYCITGIDASVCDFGRPDQLPVRNTLAVCHKNADFMKLETVICPRQVDGTEYVWHPQSTSADHVRINTYVGVNGKLRSVAHSQVVRSESGKRFFWVEPEQLQMKLHFYMSFHEFFAINERRLIFICGPRNLVLTDALQQYILQQSALQPETRPRSSTIPLTKEIAKTGQSLGVVFLYRKNMYQPLQGCGSRPSPLFAPDNEVDVDPETGTRSCVADPMSESPIGFLCEGRVEPYDCMISLVDKTGKVVKPPRPQSHRTFGRQSPWVVSKYFSGLALPPINGRCYCIDTKTGQVNAKIKIRSKTDYVCDIASMIEGNKSNPKRGPWCSVMLNPGSTLTIRVPIMGVNSESDEGSSQLLPTEFLPKDLTTMRQQTDLYDSDSYEEIPYHEALVGDALELDLSQMHRGEVKLRYHVGKLLTLKSGLNSFYYQCTLASNEDVSDSIRAIVNVSFAYTHHYQMRGCDRGAQAIFDPITNKSYCSTISMGNDIWNTYQCVYNIWQVRRAGIHCGIDEELLPGNCEATIYDVYSDEIIPMPSYVRTTTPLSIPGFQLFKIDIGNDGAFSLACFCVDQRGYETSRVVFKKMESVYYTFRTRRVDRTLTRTRISYMLLKTADLLLEESTPTNFIMVHKALTRSITLAAGKRLILECKFGFHDIEVYNGAMQIEEGWPLTKWWPNQPDVFYYAVTHTKHGDQLVRKTYEDAIVTIPGDFRPIYRDLLTTHRYQSLIIETQKDSLIISKDPMHKYIVPLAFVCGKELEPADVAIIDGEVPASPTTHVLRSSKVFTWHLVEVNLEATDPYMQGCGVTYESAGLFKPETPQLYDAAGEPQFGCKIDLQAAKEAAFYCPVPYVLDPPGCFNNVFVDGIVKNIRNISQSLVVSHSNHFVSLQFDSSRIGRGETLRKTPPLQCQCVTIKGVVLSTIQIKHYYAK</sequence>
<dbReference type="Pfam" id="PF07422">
    <property type="entry name" value="s48_45"/>
    <property type="match status" value="1"/>
</dbReference>
<dbReference type="InterPro" id="IPR038160">
    <property type="entry name" value="6_CYS_dom_sf"/>
</dbReference>
<dbReference type="GeneID" id="24563266"/>
<keyword evidence="6" id="KW-1015">Disulfide bond</keyword>
<dbReference type="GO" id="GO:0009986">
    <property type="term" value="C:cell surface"/>
    <property type="evidence" value="ECO:0007669"/>
    <property type="project" value="UniProtKB-SubCell"/>
</dbReference>
<evidence type="ECO:0000256" key="1">
    <source>
        <dbReference type="ARBA" id="ARBA00004236"/>
    </source>
</evidence>
<dbReference type="RefSeq" id="XP_012766911.1">
    <property type="nucleotide sequence ID" value="XM_012911457.1"/>
</dbReference>
<dbReference type="PROSITE" id="PS51701">
    <property type="entry name" value="6_CYS"/>
    <property type="match status" value="1"/>
</dbReference>